<sequence length="411" mass="45538">MLETSVQGRGIGVRHFHMLLIAFCATVIYVMRSSMGVAVLAMTDTSKSNSSTIEIYEWSEEIRGVILSSFFWGYTIMQIPAGILAKRFGGKPMLLSALIINGILCLVTPALAKVGSWIAVCMVRMTMGLTQACFMPSVHTLLGRWAPPQERTRLSIIAYTGIQLGTILTMPVCGLLSQSNLGWTLIFYTMGALASGAAVIWWAFAGSTPREHRWMKEPERDYIESSLNSSGKPCPPIPWRNILTSVPLRATAVAHIGMNWCFIIFLVEMPTYLKQALNIDLSNGSTLSALPFLAQWVVQLNHIDLSPNFGGVMFAITNCFANLIGILAPLSTGFILGDHPTDIARWRIVFFFAASLLLGGDIAFRFFGTSELQAWNDPLPDQYELAKENTMTTNEEKKIQEVLYSFQENKD</sequence>
<keyword evidence="2" id="KW-1185">Reference proteome</keyword>
<name>A0ACC0KIV4_CHOFU</name>
<protein>
    <submittedName>
        <fullName evidence="1">Uncharacterized protein</fullName>
    </submittedName>
</protein>
<dbReference type="Proteomes" id="UP001064048">
    <property type="component" value="Chromosome 17"/>
</dbReference>
<organism evidence="1 2">
    <name type="scientific">Choristoneura fumiferana</name>
    <name type="common">Spruce budworm moth</name>
    <name type="synonym">Archips fumiferana</name>
    <dbReference type="NCBI Taxonomy" id="7141"/>
    <lineage>
        <taxon>Eukaryota</taxon>
        <taxon>Metazoa</taxon>
        <taxon>Ecdysozoa</taxon>
        <taxon>Arthropoda</taxon>
        <taxon>Hexapoda</taxon>
        <taxon>Insecta</taxon>
        <taxon>Pterygota</taxon>
        <taxon>Neoptera</taxon>
        <taxon>Endopterygota</taxon>
        <taxon>Lepidoptera</taxon>
        <taxon>Glossata</taxon>
        <taxon>Ditrysia</taxon>
        <taxon>Tortricoidea</taxon>
        <taxon>Tortricidae</taxon>
        <taxon>Tortricinae</taxon>
        <taxon>Choristoneura</taxon>
    </lineage>
</organism>
<gene>
    <name evidence="1" type="ORF">MSG28_010005</name>
</gene>
<dbReference type="EMBL" id="CM046117">
    <property type="protein sequence ID" value="KAI8436409.1"/>
    <property type="molecule type" value="Genomic_DNA"/>
</dbReference>
<evidence type="ECO:0000313" key="1">
    <source>
        <dbReference type="EMBL" id="KAI8436409.1"/>
    </source>
</evidence>
<reference evidence="1 2" key="1">
    <citation type="journal article" date="2022" name="Genome Biol. Evol.">
        <title>The Spruce Budworm Genome: Reconstructing the Evolutionary History of Antifreeze Proteins.</title>
        <authorList>
            <person name="Beliveau C."/>
            <person name="Gagne P."/>
            <person name="Picq S."/>
            <person name="Vernygora O."/>
            <person name="Keeling C.I."/>
            <person name="Pinkney K."/>
            <person name="Doucet D."/>
            <person name="Wen F."/>
            <person name="Johnston J.S."/>
            <person name="Maaroufi H."/>
            <person name="Boyle B."/>
            <person name="Laroche J."/>
            <person name="Dewar K."/>
            <person name="Juretic N."/>
            <person name="Blackburn G."/>
            <person name="Nisole A."/>
            <person name="Brunet B."/>
            <person name="Brandao M."/>
            <person name="Lumley L."/>
            <person name="Duan J."/>
            <person name="Quan G."/>
            <person name="Lucarotti C.J."/>
            <person name="Roe A.D."/>
            <person name="Sperling F.A.H."/>
            <person name="Levesque R.C."/>
            <person name="Cusson M."/>
        </authorList>
    </citation>
    <scope>NUCLEOTIDE SEQUENCE [LARGE SCALE GENOMIC DNA]</scope>
    <source>
        <strain evidence="1">Glfc:IPQL:Cfum</strain>
    </source>
</reference>
<comment type="caution">
    <text evidence="1">The sequence shown here is derived from an EMBL/GenBank/DDBJ whole genome shotgun (WGS) entry which is preliminary data.</text>
</comment>
<accession>A0ACC0KIV4</accession>
<evidence type="ECO:0000313" key="2">
    <source>
        <dbReference type="Proteomes" id="UP001064048"/>
    </source>
</evidence>
<proteinExistence type="predicted"/>